<dbReference type="SUPFAM" id="SSF47005">
    <property type="entry name" value="Peripheral subunit-binding domain of 2-oxo acid dehydrogenase complex"/>
    <property type="match status" value="1"/>
</dbReference>
<dbReference type="GO" id="GO:0006086">
    <property type="term" value="P:pyruvate decarboxylation to acetyl-CoA"/>
    <property type="evidence" value="ECO:0007669"/>
    <property type="project" value="InterPro"/>
</dbReference>
<dbReference type="InterPro" id="IPR023213">
    <property type="entry name" value="CAT-like_dom_sf"/>
</dbReference>
<dbReference type="InterPro" id="IPR000089">
    <property type="entry name" value="Biotin_lipoyl"/>
</dbReference>
<evidence type="ECO:0000256" key="5">
    <source>
        <dbReference type="ARBA" id="ARBA00023315"/>
    </source>
</evidence>
<accession>A0A564WHL8</accession>
<dbReference type="InterPro" id="IPR006257">
    <property type="entry name" value="LAT1"/>
</dbReference>
<dbReference type="Gene3D" id="4.10.320.10">
    <property type="entry name" value="E3-binding domain"/>
    <property type="match status" value="1"/>
</dbReference>
<comment type="catalytic activity">
    <reaction evidence="7 8">
        <text>N(6)-[(R)-dihydrolipoyl]-L-lysyl-[protein] + acetyl-CoA = N(6)-[(R)-S(8)-acetyldihydrolipoyl]-L-lysyl-[protein] + CoA</text>
        <dbReference type="Rhea" id="RHEA:17017"/>
        <dbReference type="Rhea" id="RHEA-COMP:10475"/>
        <dbReference type="Rhea" id="RHEA-COMP:10478"/>
        <dbReference type="ChEBI" id="CHEBI:57287"/>
        <dbReference type="ChEBI" id="CHEBI:57288"/>
        <dbReference type="ChEBI" id="CHEBI:83100"/>
        <dbReference type="ChEBI" id="CHEBI:83111"/>
        <dbReference type="EC" id="2.3.1.12"/>
    </reaction>
</comment>
<keyword evidence="4 8" id="KW-0450">Lipoyl</keyword>
<comment type="function">
    <text evidence="6">The pyruvate dehydrogenase complex catalyzes the overall conversion of pyruvate to acetyl-CoA and CO(2). It contains multiple copies of three enzymatic components: pyruvate dehydrogenase (E1), dihydrolipoamide acetyltransferase (E2) and lipoamide dehydrogenase (E3).</text>
</comment>
<evidence type="ECO:0000256" key="9">
    <source>
        <dbReference type="SAM" id="MobiDB-lite"/>
    </source>
</evidence>
<feature type="region of interest" description="Disordered" evidence="9">
    <location>
        <begin position="94"/>
        <end position="120"/>
    </location>
</feature>
<dbReference type="Gene3D" id="2.40.50.100">
    <property type="match status" value="1"/>
</dbReference>
<dbReference type="PROSITE" id="PS51826">
    <property type="entry name" value="PSBD"/>
    <property type="match status" value="1"/>
</dbReference>
<evidence type="ECO:0000259" key="10">
    <source>
        <dbReference type="PROSITE" id="PS50968"/>
    </source>
</evidence>
<dbReference type="SUPFAM" id="SSF51230">
    <property type="entry name" value="Single hybrid motif"/>
    <property type="match status" value="1"/>
</dbReference>
<dbReference type="AlphaFoldDB" id="A0A564WHL8"/>
<comment type="similarity">
    <text evidence="1 8">Belongs to the 2-oxoacid dehydrogenase family.</text>
</comment>
<feature type="domain" description="Peripheral subunit-binding (PSBD)" evidence="11">
    <location>
        <begin position="129"/>
        <end position="166"/>
    </location>
</feature>
<evidence type="ECO:0000259" key="11">
    <source>
        <dbReference type="PROSITE" id="PS51826"/>
    </source>
</evidence>
<dbReference type="Gene3D" id="3.30.559.10">
    <property type="entry name" value="Chloramphenicol acetyltransferase-like domain"/>
    <property type="match status" value="1"/>
</dbReference>
<protein>
    <recommendedName>
        <fullName evidence="8">Acetyltransferase component of pyruvate dehydrogenase complex</fullName>
        <ecNumber evidence="8">2.3.1.12</ecNumber>
    </recommendedName>
</protein>
<dbReference type="FunFam" id="2.40.50.100:FF:000010">
    <property type="entry name" value="Acetyltransferase component of pyruvate dehydrogenase complex"/>
    <property type="match status" value="1"/>
</dbReference>
<dbReference type="InterPro" id="IPR036625">
    <property type="entry name" value="E3-bd_dom_sf"/>
</dbReference>
<feature type="compositionally biased region" description="Low complexity" evidence="9">
    <location>
        <begin position="94"/>
        <end position="109"/>
    </location>
</feature>
<keyword evidence="12" id="KW-0670">Pyruvate</keyword>
<dbReference type="Pfam" id="PF02817">
    <property type="entry name" value="E3_binding"/>
    <property type="match status" value="1"/>
</dbReference>
<evidence type="ECO:0000313" key="13">
    <source>
        <dbReference type="Proteomes" id="UP000326641"/>
    </source>
</evidence>
<dbReference type="GO" id="GO:0004742">
    <property type="term" value="F:dihydrolipoyllysine-residue acetyltransferase activity"/>
    <property type="evidence" value="ECO:0007669"/>
    <property type="project" value="UniProtKB-UniRule"/>
</dbReference>
<evidence type="ECO:0000256" key="2">
    <source>
        <dbReference type="ARBA" id="ARBA00011484"/>
    </source>
</evidence>
<dbReference type="EMBL" id="UXAT02000045">
    <property type="protein sequence ID" value="VUX47468.1"/>
    <property type="molecule type" value="Genomic_DNA"/>
</dbReference>
<evidence type="ECO:0000256" key="6">
    <source>
        <dbReference type="ARBA" id="ARBA00025211"/>
    </source>
</evidence>
<keyword evidence="13" id="KW-1185">Reference proteome</keyword>
<dbReference type="PROSITE" id="PS00189">
    <property type="entry name" value="LIPOYL"/>
    <property type="match status" value="1"/>
</dbReference>
<gene>
    <name evidence="12" type="primary">pdhC</name>
    <name evidence="12" type="ORF">DF3PA_50115</name>
</gene>
<evidence type="ECO:0000313" key="12">
    <source>
        <dbReference type="EMBL" id="VUX47468.1"/>
    </source>
</evidence>
<feature type="domain" description="Lipoyl-binding" evidence="10">
    <location>
        <begin position="2"/>
        <end position="78"/>
    </location>
</feature>
<dbReference type="InterPro" id="IPR045257">
    <property type="entry name" value="E2/Pdx1"/>
</dbReference>
<reference evidence="12" key="1">
    <citation type="submission" date="2018-11" db="EMBL/GenBank/DDBJ databases">
        <authorList>
            <person name="Onetto C."/>
        </authorList>
    </citation>
    <scope>NUCLEOTIDE SEQUENCE [LARGE SCALE GENOMIC DNA]</scope>
</reference>
<evidence type="ECO:0000256" key="4">
    <source>
        <dbReference type="ARBA" id="ARBA00022823"/>
    </source>
</evidence>
<dbReference type="NCBIfam" id="TIGR01349">
    <property type="entry name" value="PDHac_trf_mito"/>
    <property type="match status" value="1"/>
</dbReference>
<feature type="region of interest" description="Disordered" evidence="9">
    <location>
        <begin position="169"/>
        <end position="191"/>
    </location>
</feature>
<dbReference type="EC" id="2.3.1.12" evidence="8"/>
<organism evidence="12 13">
    <name type="scientific">Candidatus Defluviicoccus seviourii</name>
    <dbReference type="NCBI Taxonomy" id="2565273"/>
    <lineage>
        <taxon>Bacteria</taxon>
        <taxon>Pseudomonadati</taxon>
        <taxon>Pseudomonadota</taxon>
        <taxon>Alphaproteobacteria</taxon>
        <taxon>Rhodospirillales</taxon>
        <taxon>Rhodospirillaceae</taxon>
        <taxon>Defluviicoccus</taxon>
    </lineage>
</organism>
<dbReference type="PANTHER" id="PTHR23151:SF90">
    <property type="entry name" value="DIHYDROLIPOYLLYSINE-RESIDUE ACETYLTRANSFERASE COMPONENT OF PYRUVATE DEHYDROGENASE COMPLEX, MITOCHONDRIAL-RELATED"/>
    <property type="match status" value="1"/>
</dbReference>
<dbReference type="PROSITE" id="PS50968">
    <property type="entry name" value="BIOTINYL_LIPOYL"/>
    <property type="match status" value="1"/>
</dbReference>
<dbReference type="InterPro" id="IPR001078">
    <property type="entry name" value="2-oxoacid_DH_actylTfrase"/>
</dbReference>
<dbReference type="Pfam" id="PF00364">
    <property type="entry name" value="Biotin_lipoyl"/>
    <property type="match status" value="1"/>
</dbReference>
<name>A0A564WHL8_9PROT</name>
<keyword evidence="5 8" id="KW-0012">Acyltransferase</keyword>
<dbReference type="PANTHER" id="PTHR23151">
    <property type="entry name" value="DIHYDROLIPOAMIDE ACETYL/SUCCINYL-TRANSFERASE-RELATED"/>
    <property type="match status" value="1"/>
</dbReference>
<dbReference type="InterPro" id="IPR003016">
    <property type="entry name" value="2-oxoA_DH_lipoyl-BS"/>
</dbReference>
<dbReference type="Proteomes" id="UP000326641">
    <property type="component" value="Unassembled WGS sequence"/>
</dbReference>
<dbReference type="CDD" id="cd06849">
    <property type="entry name" value="lipoyl_domain"/>
    <property type="match status" value="1"/>
</dbReference>
<keyword evidence="3 8" id="KW-0808">Transferase</keyword>
<comment type="caution">
    <text evidence="12">The sequence shown here is derived from an EMBL/GenBank/DDBJ whole genome shotgun (WGS) entry which is preliminary data.</text>
</comment>
<dbReference type="GO" id="GO:0045254">
    <property type="term" value="C:pyruvate dehydrogenase complex"/>
    <property type="evidence" value="ECO:0007669"/>
    <property type="project" value="UniProtKB-UniRule"/>
</dbReference>
<dbReference type="InterPro" id="IPR011053">
    <property type="entry name" value="Single_hybrid_motif"/>
</dbReference>
<evidence type="ECO:0000256" key="1">
    <source>
        <dbReference type="ARBA" id="ARBA00007317"/>
    </source>
</evidence>
<evidence type="ECO:0000256" key="8">
    <source>
        <dbReference type="RuleBase" id="RU361137"/>
    </source>
</evidence>
<proteinExistence type="inferred from homology"/>
<dbReference type="FunFam" id="3.30.559.10:FF:000003">
    <property type="entry name" value="Acetyltransferase component of pyruvate dehydrogenase complex"/>
    <property type="match status" value="1"/>
</dbReference>
<comment type="subunit">
    <text evidence="2">Forms a 24-polypeptide structural core with octahedral symmetry.</text>
</comment>
<dbReference type="Pfam" id="PF00198">
    <property type="entry name" value="2-oxoacid_dh"/>
    <property type="match status" value="1"/>
</dbReference>
<evidence type="ECO:0000256" key="7">
    <source>
        <dbReference type="ARBA" id="ARBA00048370"/>
    </source>
</evidence>
<sequence length="428" mass="44291">MPIEVLMPALSPTMTEGKLARWLKSEGETVNSGDVIAEIETDKATMEVEAVDEGVLGKILVAEGSEHVAVNTPIAMILVEGEDAKALTAGTPAPAKAAAPAPAAPAAAPAAPPSPSPAAPAQAAGARIFASPLAKRMAAEAGLDLAAIKGSGPRGRIIKADVEAAKQAPPAAKPAAAPQAAKPAPAAAPAAAPQPFETPYVEVANSTMRKVIARRLSDSKRDIPHYYLTIECNIDPLLELRDKLNARTGEGPAAFKLSVNDFVIRAVALALRAYPDANCSWTDEAIRFYQTVDVAVAVAAPNGLITPIVRKADAKGLAAISNEIKHLAGRARESKLMPEEYVGGGFTVSNLGMYGIKEFAAIINPPQSCLLAVGAAEKRPIVKDGALAIGTMMSCTLSADHRSVDGAKGASFLKVFKGLIEDPLTMLL</sequence>
<dbReference type="SUPFAM" id="SSF52777">
    <property type="entry name" value="CoA-dependent acyltransferases"/>
    <property type="match status" value="1"/>
</dbReference>
<comment type="cofactor">
    <cofactor evidence="8">
        <name>(R)-lipoate</name>
        <dbReference type="ChEBI" id="CHEBI:83088"/>
    </cofactor>
    <text evidence="8">Binds 1 lipoyl cofactor covalently.</text>
</comment>
<dbReference type="InterPro" id="IPR004167">
    <property type="entry name" value="PSBD"/>
</dbReference>
<evidence type="ECO:0000256" key="3">
    <source>
        <dbReference type="ARBA" id="ARBA00022679"/>
    </source>
</evidence>